<feature type="transmembrane region" description="Helical" evidence="2">
    <location>
        <begin position="234"/>
        <end position="253"/>
    </location>
</feature>
<feature type="transmembrane region" description="Helical" evidence="2">
    <location>
        <begin position="313"/>
        <end position="331"/>
    </location>
</feature>
<evidence type="ECO:0000313" key="5">
    <source>
        <dbReference type="Proteomes" id="UP001500804"/>
    </source>
</evidence>
<feature type="transmembrane region" description="Helical" evidence="2">
    <location>
        <begin position="338"/>
        <end position="362"/>
    </location>
</feature>
<dbReference type="Pfam" id="PF07786">
    <property type="entry name" value="HGSNAT_cat"/>
    <property type="match status" value="1"/>
</dbReference>
<dbReference type="EMBL" id="BAABJO010000032">
    <property type="protein sequence ID" value="GAA5135352.1"/>
    <property type="molecule type" value="Genomic_DNA"/>
</dbReference>
<reference evidence="5" key="1">
    <citation type="journal article" date="2019" name="Int. J. Syst. Evol. Microbiol.">
        <title>The Global Catalogue of Microorganisms (GCM) 10K type strain sequencing project: providing services to taxonomists for standard genome sequencing and annotation.</title>
        <authorList>
            <consortium name="The Broad Institute Genomics Platform"/>
            <consortium name="The Broad Institute Genome Sequencing Center for Infectious Disease"/>
            <person name="Wu L."/>
            <person name="Ma J."/>
        </authorList>
    </citation>
    <scope>NUCLEOTIDE SEQUENCE [LARGE SCALE GENOMIC DNA]</scope>
    <source>
        <strain evidence="5">JCM 18302</strain>
    </source>
</reference>
<feature type="transmembrane region" description="Helical" evidence="2">
    <location>
        <begin position="40"/>
        <end position="61"/>
    </location>
</feature>
<feature type="transmembrane region" description="Helical" evidence="2">
    <location>
        <begin position="197"/>
        <end position="222"/>
    </location>
</feature>
<evidence type="ECO:0000259" key="3">
    <source>
        <dbReference type="Pfam" id="PF07786"/>
    </source>
</evidence>
<dbReference type="Proteomes" id="UP001500804">
    <property type="component" value="Unassembled WGS sequence"/>
</dbReference>
<feature type="transmembrane region" description="Helical" evidence="2">
    <location>
        <begin position="368"/>
        <end position="388"/>
    </location>
</feature>
<evidence type="ECO:0000313" key="4">
    <source>
        <dbReference type="EMBL" id="GAA5135352.1"/>
    </source>
</evidence>
<evidence type="ECO:0000256" key="1">
    <source>
        <dbReference type="SAM" id="MobiDB-lite"/>
    </source>
</evidence>
<feature type="transmembrane region" description="Helical" evidence="2">
    <location>
        <begin position="106"/>
        <end position="123"/>
    </location>
</feature>
<keyword evidence="5" id="KW-1185">Reference proteome</keyword>
<keyword evidence="2" id="KW-0472">Membrane</keyword>
<name>A0ABP9NW62_9PSEU</name>
<feature type="compositionally biased region" description="Low complexity" evidence="1">
    <location>
        <begin position="9"/>
        <end position="19"/>
    </location>
</feature>
<keyword evidence="2" id="KW-1133">Transmembrane helix</keyword>
<organism evidence="4 5">
    <name type="scientific">Pseudonocardia adelaidensis</name>
    <dbReference type="NCBI Taxonomy" id="648754"/>
    <lineage>
        <taxon>Bacteria</taxon>
        <taxon>Bacillati</taxon>
        <taxon>Actinomycetota</taxon>
        <taxon>Actinomycetes</taxon>
        <taxon>Pseudonocardiales</taxon>
        <taxon>Pseudonocardiaceae</taxon>
        <taxon>Pseudonocardia</taxon>
    </lineage>
</organism>
<keyword evidence="2" id="KW-0812">Transmembrane</keyword>
<comment type="caution">
    <text evidence="4">The sequence shown here is derived from an EMBL/GenBank/DDBJ whole genome shotgun (WGS) entry which is preliminary data.</text>
</comment>
<dbReference type="RefSeq" id="WP_345610372.1">
    <property type="nucleotide sequence ID" value="NZ_BAABJO010000032.1"/>
</dbReference>
<gene>
    <name evidence="4" type="ORF">GCM10023320_64670</name>
</gene>
<feature type="domain" description="Heparan-alpha-glucosaminide N-acetyltransferase catalytic" evidence="3">
    <location>
        <begin position="34"/>
        <end position="225"/>
    </location>
</feature>
<sequence>MTTLDPLTAAGRLPAGSPAPSAPPEPRPEPPRSRLAGVDAARGLAVIGMIVAHVAAADAAAPLWQAVNGRAAVLFGVLGGVSLALMSRVALRSGDPVSRAGLRRRVAVRAVLLAALGIGLVPISSGPMVILPVYGVEFLLVLPLLFTRARTLAWTAAVWAVAGPLLSFALRSRMEVTTLGGTIAPSDLTSFSAAGEAVVRLLLTGAYPVLTWMPFLLAGMAIGRLDLVRSAGRLIAGGLVGATLGYGGSWLAVDVLGGRQALVDAVAPVAGKLAVPADQVLELLSSSSYGTVPTTSPAWLLTATPHSGSPFDVVGAGGVAVAVLGVCLLAARGVPWLLAPLGATGALALTLYCGHIAALALVQDTAAIGPWPVTAMFVAGAVLAASGWRSLAGRGPLEALLHTASARTGGAR</sequence>
<dbReference type="InterPro" id="IPR012429">
    <property type="entry name" value="HGSNAT_cat"/>
</dbReference>
<proteinExistence type="predicted"/>
<accession>A0ABP9NW62</accession>
<protein>
    <submittedName>
        <fullName evidence="4">Heparan-alpha-glucosaminide N-acetyltransferase domain-containing protein</fullName>
    </submittedName>
</protein>
<feature type="region of interest" description="Disordered" evidence="1">
    <location>
        <begin position="1"/>
        <end position="35"/>
    </location>
</feature>
<feature type="transmembrane region" description="Helical" evidence="2">
    <location>
        <begin position="67"/>
        <end position="85"/>
    </location>
</feature>
<evidence type="ECO:0000256" key="2">
    <source>
        <dbReference type="SAM" id="Phobius"/>
    </source>
</evidence>